<protein>
    <submittedName>
        <fullName evidence="1">Uncharacterized protein</fullName>
    </submittedName>
</protein>
<name>L9XNP2_9EURY</name>
<reference evidence="1 2" key="1">
    <citation type="journal article" date="2014" name="PLoS Genet.">
        <title>Phylogenetically driven sequencing of extremely halophilic archaea reveals strategies for static and dynamic osmo-response.</title>
        <authorList>
            <person name="Becker E.A."/>
            <person name="Seitzer P.M."/>
            <person name="Tritt A."/>
            <person name="Larsen D."/>
            <person name="Krusor M."/>
            <person name="Yao A.I."/>
            <person name="Wu D."/>
            <person name="Madern D."/>
            <person name="Eisen J.A."/>
            <person name="Darling A.E."/>
            <person name="Facciotti M.T."/>
        </authorList>
    </citation>
    <scope>NUCLEOTIDE SEQUENCE [LARGE SCALE GENOMIC DNA]</scope>
    <source>
        <strain evidence="1 2">JCM 10478</strain>
    </source>
</reference>
<dbReference type="PATRIC" id="fig|1227496.3.peg.4168"/>
<sequence length="83" mass="9582">MTSELSKAQLQRISGAVAPHRHTEVNQLIEWFELEELAKTEMDLAGSTSDKVYEILKTVDVKRRREIIQHLINEEAPLRIDVL</sequence>
<evidence type="ECO:0000313" key="2">
    <source>
        <dbReference type="Proteomes" id="UP000011632"/>
    </source>
</evidence>
<dbReference type="EMBL" id="AOID01000064">
    <property type="protein sequence ID" value="ELY62996.1"/>
    <property type="molecule type" value="Genomic_DNA"/>
</dbReference>
<proteinExistence type="predicted"/>
<comment type="caution">
    <text evidence="1">The sequence shown here is derived from an EMBL/GenBank/DDBJ whole genome shotgun (WGS) entry which is preliminary data.</text>
</comment>
<gene>
    <name evidence="1" type="ORF">C489_20831</name>
</gene>
<accession>L9XNP2</accession>
<keyword evidence="2" id="KW-1185">Reference proteome</keyword>
<dbReference type="Proteomes" id="UP000011632">
    <property type="component" value="Unassembled WGS sequence"/>
</dbReference>
<dbReference type="AlphaFoldDB" id="L9XNP2"/>
<evidence type="ECO:0000313" key="1">
    <source>
        <dbReference type="EMBL" id="ELY62996.1"/>
    </source>
</evidence>
<organism evidence="1 2">
    <name type="scientific">Natrinema versiforme JCM 10478</name>
    <dbReference type="NCBI Taxonomy" id="1227496"/>
    <lineage>
        <taxon>Archaea</taxon>
        <taxon>Methanobacteriati</taxon>
        <taxon>Methanobacteriota</taxon>
        <taxon>Stenosarchaea group</taxon>
        <taxon>Halobacteria</taxon>
        <taxon>Halobacteriales</taxon>
        <taxon>Natrialbaceae</taxon>
        <taxon>Natrinema</taxon>
    </lineage>
</organism>